<dbReference type="PROSITE" id="PS50088">
    <property type="entry name" value="ANK_REPEAT"/>
    <property type="match status" value="2"/>
</dbReference>
<evidence type="ECO:0000313" key="2">
    <source>
        <dbReference type="EMBL" id="KAK3382524.1"/>
    </source>
</evidence>
<evidence type="ECO:0000313" key="3">
    <source>
        <dbReference type="Proteomes" id="UP001287356"/>
    </source>
</evidence>
<dbReference type="PANTHER" id="PTHR10039">
    <property type="entry name" value="AMELOGENIN"/>
    <property type="match status" value="1"/>
</dbReference>
<accession>A0AAE0TWU5</accession>
<comment type="caution">
    <text evidence="2">The sequence shown here is derived from an EMBL/GenBank/DDBJ whole genome shotgun (WGS) entry which is preliminary data.</text>
</comment>
<dbReference type="PANTHER" id="PTHR10039:SF5">
    <property type="entry name" value="NACHT DOMAIN-CONTAINING PROTEIN"/>
    <property type="match status" value="1"/>
</dbReference>
<reference evidence="2" key="1">
    <citation type="journal article" date="2023" name="Mol. Phylogenet. Evol.">
        <title>Genome-scale phylogeny and comparative genomics of the fungal order Sordariales.</title>
        <authorList>
            <person name="Hensen N."/>
            <person name="Bonometti L."/>
            <person name="Westerberg I."/>
            <person name="Brannstrom I.O."/>
            <person name="Guillou S."/>
            <person name="Cros-Aarteil S."/>
            <person name="Calhoun S."/>
            <person name="Haridas S."/>
            <person name="Kuo A."/>
            <person name="Mondo S."/>
            <person name="Pangilinan J."/>
            <person name="Riley R."/>
            <person name="LaButti K."/>
            <person name="Andreopoulos B."/>
            <person name="Lipzen A."/>
            <person name="Chen C."/>
            <person name="Yan M."/>
            <person name="Daum C."/>
            <person name="Ng V."/>
            <person name="Clum A."/>
            <person name="Steindorff A."/>
            <person name="Ohm R.A."/>
            <person name="Martin F."/>
            <person name="Silar P."/>
            <person name="Natvig D.O."/>
            <person name="Lalanne C."/>
            <person name="Gautier V."/>
            <person name="Ament-Velasquez S.L."/>
            <person name="Kruys A."/>
            <person name="Hutchinson M.I."/>
            <person name="Powell A.J."/>
            <person name="Barry K."/>
            <person name="Miller A.N."/>
            <person name="Grigoriev I.V."/>
            <person name="Debuchy R."/>
            <person name="Gladieux P."/>
            <person name="Hiltunen Thoren M."/>
            <person name="Johannesson H."/>
        </authorList>
    </citation>
    <scope>NUCLEOTIDE SEQUENCE</scope>
    <source>
        <strain evidence="2">CBS 958.72</strain>
    </source>
</reference>
<dbReference type="Proteomes" id="UP001287356">
    <property type="component" value="Unassembled WGS sequence"/>
</dbReference>
<proteinExistence type="predicted"/>
<dbReference type="Gene3D" id="1.25.40.20">
    <property type="entry name" value="Ankyrin repeat-containing domain"/>
    <property type="match status" value="2"/>
</dbReference>
<sequence>MAGGFKLQDKNESDISSFINAQWELAVVPSDPGAMMIHIKQALIQKADGVFLRARLALQGVVAAIEDGATVEELQDAINEIPSQLSGVFSMLLGQVEAKCMKECHKMLAIVFTAVRPLTLREFRLAMALSGDETFSTHAELEASTKVSKDDEVIALRTRSRCGGLLEIAANTDPWPPNTTMHLGVGSRSNGVVRFIHQSIKDFLTAQSKDPGLNLPTPEQLMVIGNVTLSKSCLRYICLRETNDGSRRLNTASLMGNDPTISHEFPLLKYAVENWFKHSEMAEKLGCTQTDDILSLLGPASSAIERWCQLIGHFVPYTSKPQDYTLLQLAVETNLGNLVEKICQQDGFDVNEWTDDDGCSYLMIAILRGNLDSVKALIAHGANCNYRDTNGHSTLLTASKKASLDSRDVQSRTALDCTTSSSSPDSGDCLNALIEWGFSVNDRDDAGMTPLHHVLYSYDLLDYSIYDPDVSLANIKLLLRRGAEIDAQDAEGNTALHLAARMGELRIVKWLLKEGADPLRTNNNGRRPYILAALDEVRAILEPKSSYKPIDLCN</sequence>
<dbReference type="Pfam" id="PF12796">
    <property type="entry name" value="Ank_2"/>
    <property type="match status" value="2"/>
</dbReference>
<dbReference type="EMBL" id="JAULSN010000001">
    <property type="protein sequence ID" value="KAK3382524.1"/>
    <property type="molecule type" value="Genomic_DNA"/>
</dbReference>
<feature type="repeat" description="ANK" evidence="1">
    <location>
        <begin position="491"/>
        <end position="523"/>
    </location>
</feature>
<dbReference type="PROSITE" id="PS50297">
    <property type="entry name" value="ANK_REP_REGION"/>
    <property type="match status" value="2"/>
</dbReference>
<feature type="repeat" description="ANK" evidence="1">
    <location>
        <begin position="357"/>
        <end position="389"/>
    </location>
</feature>
<organism evidence="2 3">
    <name type="scientific">Lasiosphaeria ovina</name>
    <dbReference type="NCBI Taxonomy" id="92902"/>
    <lineage>
        <taxon>Eukaryota</taxon>
        <taxon>Fungi</taxon>
        <taxon>Dikarya</taxon>
        <taxon>Ascomycota</taxon>
        <taxon>Pezizomycotina</taxon>
        <taxon>Sordariomycetes</taxon>
        <taxon>Sordariomycetidae</taxon>
        <taxon>Sordariales</taxon>
        <taxon>Lasiosphaeriaceae</taxon>
        <taxon>Lasiosphaeria</taxon>
    </lineage>
</organism>
<dbReference type="SMART" id="SM00248">
    <property type="entry name" value="ANK"/>
    <property type="match status" value="5"/>
</dbReference>
<keyword evidence="1" id="KW-0040">ANK repeat</keyword>
<dbReference type="AlphaFoldDB" id="A0AAE0TWU5"/>
<dbReference type="InterPro" id="IPR002110">
    <property type="entry name" value="Ankyrin_rpt"/>
</dbReference>
<evidence type="ECO:0000256" key="1">
    <source>
        <dbReference type="PROSITE-ProRule" id="PRU00023"/>
    </source>
</evidence>
<dbReference type="SUPFAM" id="SSF48403">
    <property type="entry name" value="Ankyrin repeat"/>
    <property type="match status" value="1"/>
</dbReference>
<name>A0AAE0TWU5_9PEZI</name>
<keyword evidence="3" id="KW-1185">Reference proteome</keyword>
<gene>
    <name evidence="2" type="ORF">B0T24DRAFT_587272</name>
</gene>
<reference evidence="2" key="2">
    <citation type="submission" date="2023-06" db="EMBL/GenBank/DDBJ databases">
        <authorList>
            <consortium name="Lawrence Berkeley National Laboratory"/>
            <person name="Haridas S."/>
            <person name="Hensen N."/>
            <person name="Bonometti L."/>
            <person name="Westerberg I."/>
            <person name="Brannstrom I.O."/>
            <person name="Guillou S."/>
            <person name="Cros-Aarteil S."/>
            <person name="Calhoun S."/>
            <person name="Kuo A."/>
            <person name="Mondo S."/>
            <person name="Pangilinan J."/>
            <person name="Riley R."/>
            <person name="Labutti K."/>
            <person name="Andreopoulos B."/>
            <person name="Lipzen A."/>
            <person name="Chen C."/>
            <person name="Yanf M."/>
            <person name="Daum C."/>
            <person name="Ng V."/>
            <person name="Clum A."/>
            <person name="Steindorff A."/>
            <person name="Ohm R."/>
            <person name="Martin F."/>
            <person name="Silar P."/>
            <person name="Natvig D."/>
            <person name="Lalanne C."/>
            <person name="Gautier V."/>
            <person name="Ament-Velasquez S.L."/>
            <person name="Kruys A."/>
            <person name="Hutchinson M.I."/>
            <person name="Powell A.J."/>
            <person name="Barry K."/>
            <person name="Miller A.N."/>
            <person name="Grigoriev I.V."/>
            <person name="Debuchy R."/>
            <person name="Gladieux P."/>
            <person name="Thoren M.H."/>
            <person name="Johannesson H."/>
        </authorList>
    </citation>
    <scope>NUCLEOTIDE SEQUENCE</scope>
    <source>
        <strain evidence="2">CBS 958.72</strain>
    </source>
</reference>
<protein>
    <submittedName>
        <fullName evidence="2">Ankyrin repeat-containing domain protein</fullName>
    </submittedName>
</protein>
<dbReference type="InterPro" id="IPR036770">
    <property type="entry name" value="Ankyrin_rpt-contain_sf"/>
</dbReference>